<dbReference type="SUPFAM" id="SSF56784">
    <property type="entry name" value="HAD-like"/>
    <property type="match status" value="1"/>
</dbReference>
<evidence type="ECO:0000256" key="11">
    <source>
        <dbReference type="ARBA" id="ARBA00022840"/>
    </source>
</evidence>
<proteinExistence type="inferred from homology"/>
<feature type="transmembrane region" description="Helical" evidence="19">
    <location>
        <begin position="803"/>
        <end position="821"/>
    </location>
</feature>
<dbReference type="GO" id="GO:0005524">
    <property type="term" value="F:ATP binding"/>
    <property type="evidence" value="ECO:0007669"/>
    <property type="project" value="UniProtKB-KW"/>
</dbReference>
<feature type="transmembrane region" description="Helical" evidence="19">
    <location>
        <begin position="869"/>
        <end position="887"/>
    </location>
</feature>
<evidence type="ECO:0000259" key="20">
    <source>
        <dbReference type="SMART" id="SM00831"/>
    </source>
</evidence>
<gene>
    <name evidence="21" type="ordered locus">LFE_2176</name>
</gene>
<dbReference type="SMART" id="SM00831">
    <property type="entry name" value="Cation_ATPase_N"/>
    <property type="match status" value="1"/>
</dbReference>
<keyword evidence="10" id="KW-0547">Nucleotide-binding</keyword>
<dbReference type="Pfam" id="PF00689">
    <property type="entry name" value="Cation_ATPase_C"/>
    <property type="match status" value="1"/>
</dbReference>
<evidence type="ECO:0000313" key="22">
    <source>
        <dbReference type="Proteomes" id="UP000007382"/>
    </source>
</evidence>
<protein>
    <recommendedName>
        <fullName evidence="5">Magnesium-transporting ATPase, P-type 1</fullName>
        <ecNumber evidence="4">7.2.2.14</ecNumber>
    </recommendedName>
    <alternativeName>
        <fullName evidence="16">Mg(2+) transport ATPase, P-type 1</fullName>
    </alternativeName>
</protein>
<dbReference type="OrthoDB" id="9814270at2"/>
<comment type="catalytic activity">
    <reaction evidence="17">
        <text>Mg(2+)(out) + ATP + H2O = Mg(2+)(in) + ADP + phosphate + H(+)</text>
        <dbReference type="Rhea" id="RHEA:10260"/>
        <dbReference type="ChEBI" id="CHEBI:15377"/>
        <dbReference type="ChEBI" id="CHEBI:15378"/>
        <dbReference type="ChEBI" id="CHEBI:18420"/>
        <dbReference type="ChEBI" id="CHEBI:30616"/>
        <dbReference type="ChEBI" id="CHEBI:43474"/>
        <dbReference type="ChEBI" id="CHEBI:456216"/>
        <dbReference type="EC" id="7.2.2.14"/>
    </reaction>
</comment>
<evidence type="ECO:0000256" key="1">
    <source>
        <dbReference type="ARBA" id="ARBA00003954"/>
    </source>
</evidence>
<dbReference type="SFLD" id="SFLDG00002">
    <property type="entry name" value="C1.7:_P-type_atpase_like"/>
    <property type="match status" value="1"/>
</dbReference>
<dbReference type="PROSITE" id="PS00154">
    <property type="entry name" value="ATPASE_E1_E2"/>
    <property type="match status" value="1"/>
</dbReference>
<evidence type="ECO:0000256" key="13">
    <source>
        <dbReference type="ARBA" id="ARBA00022967"/>
    </source>
</evidence>
<dbReference type="STRING" id="1162668.LFE_2176"/>
<dbReference type="Proteomes" id="UP000007382">
    <property type="component" value="Chromosome"/>
</dbReference>
<feature type="transmembrane region" description="Helical" evidence="19">
    <location>
        <begin position="833"/>
        <end position="857"/>
    </location>
</feature>
<feature type="transmembrane region" description="Helical" evidence="19">
    <location>
        <begin position="83"/>
        <end position="102"/>
    </location>
</feature>
<dbReference type="Gene3D" id="2.70.150.10">
    <property type="entry name" value="Calcium-transporting ATPase, cytoplasmic transduction domain A"/>
    <property type="match status" value="1"/>
</dbReference>
<dbReference type="KEGG" id="lfc:LFE_2176"/>
<dbReference type="PATRIC" id="fig|1162668.3.peg.2575"/>
<evidence type="ECO:0000256" key="12">
    <source>
        <dbReference type="ARBA" id="ARBA00022842"/>
    </source>
</evidence>
<accession>I0IRF0</accession>
<evidence type="ECO:0000256" key="5">
    <source>
        <dbReference type="ARBA" id="ARBA00013555"/>
    </source>
</evidence>
<dbReference type="Gene3D" id="3.40.50.1000">
    <property type="entry name" value="HAD superfamily/HAD-like"/>
    <property type="match status" value="1"/>
</dbReference>
<dbReference type="EMBL" id="AP012342">
    <property type="protein sequence ID" value="BAM07849.1"/>
    <property type="molecule type" value="Genomic_DNA"/>
</dbReference>
<dbReference type="InterPro" id="IPR036412">
    <property type="entry name" value="HAD-like_sf"/>
</dbReference>
<keyword evidence="9 19" id="KW-0812">Transmembrane</keyword>
<dbReference type="GO" id="GO:0016887">
    <property type="term" value="F:ATP hydrolysis activity"/>
    <property type="evidence" value="ECO:0007669"/>
    <property type="project" value="InterPro"/>
</dbReference>
<keyword evidence="12" id="KW-0460">Magnesium</keyword>
<dbReference type="SUPFAM" id="SSF81665">
    <property type="entry name" value="Calcium ATPase, transmembrane domain M"/>
    <property type="match status" value="1"/>
</dbReference>
<name>I0IRF0_LEPFC</name>
<organism evidence="21 22">
    <name type="scientific">Leptospirillum ferrooxidans (strain C2-3)</name>
    <dbReference type="NCBI Taxonomy" id="1162668"/>
    <lineage>
        <taxon>Bacteria</taxon>
        <taxon>Pseudomonadati</taxon>
        <taxon>Nitrospirota</taxon>
        <taxon>Nitrospiria</taxon>
        <taxon>Nitrospirales</taxon>
        <taxon>Nitrospiraceae</taxon>
        <taxon>Leptospirillum</taxon>
    </lineage>
</organism>
<dbReference type="SUPFAM" id="SSF81653">
    <property type="entry name" value="Calcium ATPase, transduction domain A"/>
    <property type="match status" value="1"/>
</dbReference>
<feature type="transmembrane region" description="Helical" evidence="19">
    <location>
        <begin position="768"/>
        <end position="791"/>
    </location>
</feature>
<dbReference type="EC" id="7.2.2.14" evidence="4"/>
<comment type="subcellular location">
    <subcellularLocation>
        <location evidence="2">Cell inner membrane</location>
        <topology evidence="2">Multi-pass membrane protein</topology>
    </subcellularLocation>
</comment>
<dbReference type="NCBIfam" id="NF011702">
    <property type="entry name" value="PRK15122.1"/>
    <property type="match status" value="1"/>
</dbReference>
<dbReference type="InterPro" id="IPR023298">
    <property type="entry name" value="ATPase_P-typ_TM_dom_sf"/>
</dbReference>
<evidence type="ECO:0000256" key="3">
    <source>
        <dbReference type="ARBA" id="ARBA00008746"/>
    </source>
</evidence>
<dbReference type="HOGENOM" id="CLU_002360_6_3_0"/>
<evidence type="ECO:0000256" key="17">
    <source>
        <dbReference type="ARBA" id="ARBA00047295"/>
    </source>
</evidence>
<keyword evidence="6" id="KW-1003">Cell membrane</keyword>
<feature type="compositionally biased region" description="Basic and acidic residues" evidence="18">
    <location>
        <begin position="1"/>
        <end position="10"/>
    </location>
</feature>
<evidence type="ECO:0000256" key="14">
    <source>
        <dbReference type="ARBA" id="ARBA00022989"/>
    </source>
</evidence>
<feature type="transmembrane region" description="Helical" evidence="19">
    <location>
        <begin position="318"/>
        <end position="342"/>
    </location>
</feature>
<dbReference type="PANTHER" id="PTHR42861">
    <property type="entry name" value="CALCIUM-TRANSPORTING ATPASE"/>
    <property type="match status" value="1"/>
</dbReference>
<dbReference type="InterPro" id="IPR023299">
    <property type="entry name" value="ATPase_P-typ_cyto_dom_N"/>
</dbReference>
<keyword evidence="22" id="KW-1185">Reference proteome</keyword>
<dbReference type="SUPFAM" id="SSF81660">
    <property type="entry name" value="Metal cation-transporting ATPase, ATP-binding domain N"/>
    <property type="match status" value="1"/>
</dbReference>
<feature type="domain" description="Cation-transporting P-type ATPase N-terminal" evidence="20">
    <location>
        <begin position="32"/>
        <end position="104"/>
    </location>
</feature>
<dbReference type="InterPro" id="IPR059000">
    <property type="entry name" value="ATPase_P-type_domA"/>
</dbReference>
<evidence type="ECO:0000256" key="18">
    <source>
        <dbReference type="SAM" id="MobiDB-lite"/>
    </source>
</evidence>
<keyword evidence="13" id="KW-1278">Translocase</keyword>
<dbReference type="CDD" id="cd02077">
    <property type="entry name" value="P-type_ATPase_Mg"/>
    <property type="match status" value="1"/>
</dbReference>
<dbReference type="NCBIfam" id="TIGR01494">
    <property type="entry name" value="ATPase_P-type"/>
    <property type="match status" value="2"/>
</dbReference>
<dbReference type="GO" id="GO:0015444">
    <property type="term" value="F:P-type magnesium transporter activity"/>
    <property type="evidence" value="ECO:0007669"/>
    <property type="project" value="UniProtKB-EC"/>
</dbReference>
<dbReference type="Gene3D" id="1.20.1110.10">
    <property type="entry name" value="Calcium-transporting ATPase, transmembrane domain"/>
    <property type="match status" value="1"/>
</dbReference>
<evidence type="ECO:0000256" key="9">
    <source>
        <dbReference type="ARBA" id="ARBA00022692"/>
    </source>
</evidence>
<dbReference type="GO" id="GO:0005886">
    <property type="term" value="C:plasma membrane"/>
    <property type="evidence" value="ECO:0007669"/>
    <property type="project" value="UniProtKB-SubCell"/>
</dbReference>
<dbReference type="Pfam" id="PF00690">
    <property type="entry name" value="Cation_ATPase_N"/>
    <property type="match status" value="1"/>
</dbReference>
<keyword evidence="15 19" id="KW-0472">Membrane</keyword>
<dbReference type="InterPro" id="IPR008250">
    <property type="entry name" value="ATPase_P-typ_transduc_dom_A_sf"/>
</dbReference>
<comment type="function">
    <text evidence="1">Mediates magnesium influx to the cytosol.</text>
</comment>
<evidence type="ECO:0000256" key="6">
    <source>
        <dbReference type="ARBA" id="ARBA00022475"/>
    </source>
</evidence>
<dbReference type="RefSeq" id="WP_014450332.1">
    <property type="nucleotide sequence ID" value="NC_017094.1"/>
</dbReference>
<feature type="transmembrane region" description="Helical" evidence="19">
    <location>
        <begin position="288"/>
        <end position="306"/>
    </location>
</feature>
<keyword evidence="14 19" id="KW-1133">Transmembrane helix</keyword>
<dbReference type="InterPro" id="IPR006415">
    <property type="entry name" value="P-type_ATPase_IIIB"/>
</dbReference>
<dbReference type="InterPro" id="IPR004014">
    <property type="entry name" value="ATPase_P-typ_cation-transptr_N"/>
</dbReference>
<dbReference type="SFLD" id="SFLDF00027">
    <property type="entry name" value="p-type_atpase"/>
    <property type="match status" value="1"/>
</dbReference>
<evidence type="ECO:0000256" key="4">
    <source>
        <dbReference type="ARBA" id="ARBA00012786"/>
    </source>
</evidence>
<dbReference type="InterPro" id="IPR001757">
    <property type="entry name" value="P_typ_ATPase"/>
</dbReference>
<keyword evidence="11" id="KW-0067">ATP-binding</keyword>
<dbReference type="InterPro" id="IPR023214">
    <property type="entry name" value="HAD_sf"/>
</dbReference>
<dbReference type="PRINTS" id="PR01836">
    <property type="entry name" value="MGATPASE"/>
</dbReference>
<dbReference type="eggNOG" id="COG0474">
    <property type="taxonomic scope" value="Bacteria"/>
</dbReference>
<dbReference type="Gene3D" id="3.40.1110.10">
    <property type="entry name" value="Calcium-transporting ATPase, cytoplasmic domain N"/>
    <property type="match status" value="1"/>
</dbReference>
<evidence type="ECO:0000256" key="7">
    <source>
        <dbReference type="ARBA" id="ARBA00022519"/>
    </source>
</evidence>
<dbReference type="NCBIfam" id="TIGR01524">
    <property type="entry name" value="ATPase-IIIB_Mg"/>
    <property type="match status" value="1"/>
</dbReference>
<reference evidence="21 22" key="1">
    <citation type="journal article" date="2012" name="J. Bacteriol.">
        <title>Complete Genome Sequence of Leptospirillum ferrooxidans Strain C2-3, Isolated from a Fresh Volcanic Ash Deposit on the Island of Miyake, Japan.</title>
        <authorList>
            <person name="Fujimura R."/>
            <person name="Sato Y."/>
            <person name="Nishizawa T."/>
            <person name="Oshima K."/>
            <person name="Kim S.-W."/>
            <person name="Hattori M."/>
            <person name="Kamijo T."/>
            <person name="Ohta H."/>
        </authorList>
    </citation>
    <scope>NUCLEOTIDE SEQUENCE [LARGE SCALE GENOMIC DNA]</scope>
    <source>
        <strain evidence="21 22">C2-3</strain>
    </source>
</reference>
<dbReference type="SFLD" id="SFLDS00003">
    <property type="entry name" value="Haloacid_Dehalogenase"/>
    <property type="match status" value="1"/>
</dbReference>
<dbReference type="InterPro" id="IPR018303">
    <property type="entry name" value="ATPase_P-typ_P_site"/>
</dbReference>
<keyword evidence="8" id="KW-0597">Phosphoprotein</keyword>
<evidence type="ECO:0000256" key="2">
    <source>
        <dbReference type="ARBA" id="ARBA00004429"/>
    </source>
</evidence>
<comment type="similarity">
    <text evidence="3">Belongs to the cation transport ATPase (P-type) (TC 3.A.3) family. Type IIIB subfamily.</text>
</comment>
<evidence type="ECO:0000313" key="21">
    <source>
        <dbReference type="EMBL" id="BAM07849.1"/>
    </source>
</evidence>
<dbReference type="AlphaFoldDB" id="I0IRF0"/>
<feature type="transmembrane region" description="Helical" evidence="19">
    <location>
        <begin position="108"/>
        <end position="127"/>
    </location>
</feature>
<sequence length="898" mass="99546">MLVQPKKEGGFKNPPQRPDSSEPYRHNGFFQKASRWNLEELLNVLEGSPQGLTEEIARARLAAIGTNEIDQEGLHWPKQLLKAFLNPFILLLTALAIISYLTDDKSGSVVMGIMVTVSVFLTFFQEYRSSQAAMRLKAMVSTKATVIRVVRSGPAKEEESSEDKMISIRQEVPIREVVPGDLIHLSAGDMVPADVRLTYSKDLFVSQSSLTGESLPVEKFPFPPPPDASRTVNLPDLQNICFMGTNVISGTAQAIVLKTGRETFLGSVAKTISEGRSLSSFDRGIHRFTWLMLKFMVVMTPMVFLINGFSKGAWLEAFMFAVAVAVGLTPEMLPMIVTVNLARGALSMAKRKVIVKRLPAIQNFGAIDVLCTDKTGTLTQDKVVLEKYVDPLGNPKNHVLKYAFLNSFYQTGLKNLLDVAILKHHEIWGDLAVERDYQKIDEIPFDFARKRMSVILERKDRSHVLICKGALEEIFNICQFAEIDGEIIPIESVSRDRCMALANDLNNDGMRVIAVAAKEVSQRGPSYSVADESDLTLLGYVAFLDPPKETAMEAIRLLGKKGVSVKVLTGDNDLVTRKICREVGLEVDSLMLGGELSEISDEDLDSRVEKTTVFAKLSPSQKERIIRSLQRKGHVVGFMGDGINDAPALLASDIGISVDNAVDIAKESADIILLEKSLLVLEEGIIEGRKVFGNIIKYIKMGSSSNFGNVFSILGSSVFLPFLPMQPVQLLTQNLLYDLSQTAIPFDHVDEEYLEKPRKWEIGDIGRFMVVMGPISSIFDYATFAVMWFVFKANSPASAGLFQSGWFIEGLLSQTLIVHIIRTRKIPFLQSRASAPLLVMTSLIMILGVAIPFSSLGAKVGLVPLPWSYFPWLLALLVPYCLLAQMVKNLFIRRYGFN</sequence>
<evidence type="ECO:0000256" key="10">
    <source>
        <dbReference type="ARBA" id="ARBA00022741"/>
    </source>
</evidence>
<reference evidence="22" key="2">
    <citation type="submission" date="2012-03" db="EMBL/GenBank/DDBJ databases">
        <title>The complete genome sequence of the pioneer microbe on fresh volcanic deposit, Leptospirillum ferrooxidans strain C2-3.</title>
        <authorList>
            <person name="Fujimura R."/>
            <person name="Sato Y."/>
            <person name="Nishizawa T."/>
            <person name="Nanba K."/>
            <person name="Oshima K."/>
            <person name="Hattori M."/>
            <person name="Kamijo T."/>
            <person name="Ohta H."/>
        </authorList>
    </citation>
    <scope>NUCLEOTIDE SEQUENCE [LARGE SCALE GENOMIC DNA]</scope>
    <source>
        <strain evidence="22">C2-3</strain>
    </source>
</reference>
<dbReference type="Pfam" id="PF00122">
    <property type="entry name" value="E1-E2_ATPase"/>
    <property type="match status" value="1"/>
</dbReference>
<dbReference type="InterPro" id="IPR006068">
    <property type="entry name" value="ATPase_P-typ_cation-transptr_C"/>
</dbReference>
<dbReference type="Pfam" id="PF13246">
    <property type="entry name" value="Cation_ATPase"/>
    <property type="match status" value="1"/>
</dbReference>
<keyword evidence="7" id="KW-0997">Cell inner membrane</keyword>
<feature type="region of interest" description="Disordered" evidence="18">
    <location>
        <begin position="1"/>
        <end position="24"/>
    </location>
</feature>
<evidence type="ECO:0000256" key="16">
    <source>
        <dbReference type="ARBA" id="ARBA00029806"/>
    </source>
</evidence>
<evidence type="ECO:0000256" key="8">
    <source>
        <dbReference type="ARBA" id="ARBA00022553"/>
    </source>
</evidence>
<evidence type="ECO:0000256" key="15">
    <source>
        <dbReference type="ARBA" id="ARBA00023136"/>
    </source>
</evidence>
<dbReference type="InterPro" id="IPR044492">
    <property type="entry name" value="P_typ_ATPase_HD_dom"/>
</dbReference>
<evidence type="ECO:0000256" key="19">
    <source>
        <dbReference type="SAM" id="Phobius"/>
    </source>
</evidence>